<name>A0A4R5BA14_9PSEU</name>
<proteinExistence type="inferred from homology"/>
<gene>
    <name evidence="13" type="ORF">E1202_29055</name>
</gene>
<feature type="transmembrane region" description="Helical" evidence="11">
    <location>
        <begin position="287"/>
        <end position="305"/>
    </location>
</feature>
<dbReference type="InterPro" id="IPR036259">
    <property type="entry name" value="MFS_trans_sf"/>
</dbReference>
<dbReference type="InterPro" id="IPR011701">
    <property type="entry name" value="MFS"/>
</dbReference>
<comment type="caution">
    <text evidence="13">The sequence shown here is derived from an EMBL/GenBank/DDBJ whole genome shotgun (WGS) entry which is preliminary data.</text>
</comment>
<dbReference type="PANTHER" id="PTHR43045">
    <property type="entry name" value="SHIKIMATE TRANSPORTER"/>
    <property type="match status" value="1"/>
</dbReference>
<evidence type="ECO:0000313" key="13">
    <source>
        <dbReference type="EMBL" id="TDD81436.1"/>
    </source>
</evidence>
<evidence type="ECO:0000256" key="10">
    <source>
        <dbReference type="ARBA" id="ARBA00039918"/>
    </source>
</evidence>
<evidence type="ECO:0000256" key="6">
    <source>
        <dbReference type="ARBA" id="ARBA00022847"/>
    </source>
</evidence>
<evidence type="ECO:0000256" key="8">
    <source>
        <dbReference type="ARBA" id="ARBA00023136"/>
    </source>
</evidence>
<dbReference type="InterPro" id="IPR020846">
    <property type="entry name" value="MFS_dom"/>
</dbReference>
<feature type="transmembrane region" description="Helical" evidence="11">
    <location>
        <begin position="125"/>
        <end position="146"/>
    </location>
</feature>
<dbReference type="Proteomes" id="UP000294723">
    <property type="component" value="Unassembled WGS sequence"/>
</dbReference>
<feature type="domain" description="Major facilitator superfamily (MFS) profile" evidence="12">
    <location>
        <begin position="25"/>
        <end position="435"/>
    </location>
</feature>
<feature type="transmembrane region" description="Helical" evidence="11">
    <location>
        <begin position="98"/>
        <end position="119"/>
    </location>
</feature>
<dbReference type="AlphaFoldDB" id="A0A4R5BA14"/>
<feature type="transmembrane region" description="Helical" evidence="11">
    <location>
        <begin position="317"/>
        <end position="335"/>
    </location>
</feature>
<dbReference type="FunFam" id="1.20.1250.20:FF:000001">
    <property type="entry name" value="Dicarboxylate MFS transporter"/>
    <property type="match status" value="1"/>
</dbReference>
<evidence type="ECO:0000256" key="3">
    <source>
        <dbReference type="ARBA" id="ARBA00022448"/>
    </source>
</evidence>
<evidence type="ECO:0000256" key="7">
    <source>
        <dbReference type="ARBA" id="ARBA00022989"/>
    </source>
</evidence>
<dbReference type="PROSITE" id="PS00216">
    <property type="entry name" value="SUGAR_TRANSPORT_1"/>
    <property type="match status" value="1"/>
</dbReference>
<feature type="transmembrane region" description="Helical" evidence="11">
    <location>
        <begin position="387"/>
        <end position="404"/>
    </location>
</feature>
<feature type="transmembrane region" description="Helical" evidence="11">
    <location>
        <begin position="201"/>
        <end position="220"/>
    </location>
</feature>
<dbReference type="PANTHER" id="PTHR43045:SF1">
    <property type="entry name" value="SHIKIMATE TRANSPORTER"/>
    <property type="match status" value="1"/>
</dbReference>
<dbReference type="RefSeq" id="WP_132686519.1">
    <property type="nucleotide sequence ID" value="NZ_SMLA01000078.1"/>
</dbReference>
<feature type="transmembrane region" description="Helical" evidence="11">
    <location>
        <begin position="255"/>
        <end position="275"/>
    </location>
</feature>
<comment type="subcellular location">
    <subcellularLocation>
        <location evidence="1">Cell membrane</location>
        <topology evidence="1">Multi-pass membrane protein</topology>
    </subcellularLocation>
</comment>
<dbReference type="Gene3D" id="1.20.1250.20">
    <property type="entry name" value="MFS general substrate transporter like domains"/>
    <property type="match status" value="2"/>
</dbReference>
<organism evidence="13 14">
    <name type="scientific">Saccharopolyspora karakumensis</name>
    <dbReference type="NCBI Taxonomy" id="2530386"/>
    <lineage>
        <taxon>Bacteria</taxon>
        <taxon>Bacillati</taxon>
        <taxon>Actinomycetota</taxon>
        <taxon>Actinomycetes</taxon>
        <taxon>Pseudonocardiales</taxon>
        <taxon>Pseudonocardiaceae</taxon>
        <taxon>Saccharopolyspora</taxon>
    </lineage>
</organism>
<evidence type="ECO:0000313" key="14">
    <source>
        <dbReference type="Proteomes" id="UP000294723"/>
    </source>
</evidence>
<keyword evidence="7 11" id="KW-1133">Transmembrane helix</keyword>
<keyword evidence="6" id="KW-0769">Symport</keyword>
<evidence type="ECO:0000259" key="12">
    <source>
        <dbReference type="PROSITE" id="PS50850"/>
    </source>
</evidence>
<keyword evidence="3" id="KW-0813">Transport</keyword>
<evidence type="ECO:0000256" key="1">
    <source>
        <dbReference type="ARBA" id="ARBA00004651"/>
    </source>
</evidence>
<evidence type="ECO:0000256" key="9">
    <source>
        <dbReference type="ARBA" id="ARBA00037295"/>
    </source>
</evidence>
<evidence type="ECO:0000256" key="5">
    <source>
        <dbReference type="ARBA" id="ARBA00022692"/>
    </source>
</evidence>
<feature type="transmembrane region" description="Helical" evidence="11">
    <location>
        <begin position="341"/>
        <end position="366"/>
    </location>
</feature>
<keyword evidence="8 11" id="KW-0472">Membrane</keyword>
<feature type="transmembrane region" description="Helical" evidence="11">
    <location>
        <begin position="63"/>
        <end position="86"/>
    </location>
</feature>
<evidence type="ECO:0000256" key="4">
    <source>
        <dbReference type="ARBA" id="ARBA00022475"/>
    </source>
</evidence>
<evidence type="ECO:0000256" key="11">
    <source>
        <dbReference type="SAM" id="Phobius"/>
    </source>
</evidence>
<feature type="transmembrane region" description="Helical" evidence="11">
    <location>
        <begin position="410"/>
        <end position="428"/>
    </location>
</feature>
<feature type="transmembrane region" description="Helical" evidence="11">
    <location>
        <begin position="167"/>
        <end position="189"/>
    </location>
</feature>
<dbReference type="GO" id="GO:0005886">
    <property type="term" value="C:plasma membrane"/>
    <property type="evidence" value="ECO:0007669"/>
    <property type="project" value="UniProtKB-SubCell"/>
</dbReference>
<dbReference type="EMBL" id="SMLA01000078">
    <property type="protein sequence ID" value="TDD81436.1"/>
    <property type="molecule type" value="Genomic_DNA"/>
</dbReference>
<protein>
    <recommendedName>
        <fullName evidence="10">Putative proline/betaine transporter</fullName>
    </recommendedName>
</protein>
<dbReference type="Pfam" id="PF07690">
    <property type="entry name" value="MFS_1"/>
    <property type="match status" value="1"/>
</dbReference>
<dbReference type="SUPFAM" id="SSF103473">
    <property type="entry name" value="MFS general substrate transporter"/>
    <property type="match status" value="1"/>
</dbReference>
<keyword evidence="14" id="KW-1185">Reference proteome</keyword>
<sequence length="449" mass="47514">MEGSFLSKRGAGPGAPRPKVTTRTLVSTTTVGTIIEWYDWAIYSNAAALILNELFFPKLSPTVGVLASLATFAVGLVARPLGGLILGHLGDTYGRRSVLVATFLMMGIATTLIGCLPTYETIGIAAPILLVVLRLAQGFGAGAEYAGATSMVVEDAPPAQRGYFASLPIMGMVAGIALAASVTAGMSYLPKDQLASWGWRVPFLLSIVMVVVGAVIRMKVPESKVFEKVKETNRVARMPLGELLRRQPGRVLTGMAANAPLTFNIYVIQVFVLSYVSGRGVASNVPLVGLLLGCILGMILCPIAGKLADRYGRRRTYAAFCLFNGIFSGPFFLLLSTGDTVSIWVGMALGFGLGCITINAVSASFLPELFNARFRFTGVVFTREVSLVLLAAPAPIVATVLTASTGGNPWPVAVLMTFFGFLGAAAALRAPEMRGIDLLTEAERHERVG</sequence>
<dbReference type="GO" id="GO:0015293">
    <property type="term" value="F:symporter activity"/>
    <property type="evidence" value="ECO:0007669"/>
    <property type="project" value="UniProtKB-KW"/>
</dbReference>
<reference evidence="13 14" key="1">
    <citation type="submission" date="2019-03" db="EMBL/GenBank/DDBJ databases">
        <title>Draft genome sequences of novel Actinobacteria.</title>
        <authorList>
            <person name="Sahin N."/>
            <person name="Ay H."/>
            <person name="Saygin H."/>
        </authorList>
    </citation>
    <scope>NUCLEOTIDE SEQUENCE [LARGE SCALE GENOMIC DNA]</scope>
    <source>
        <strain evidence="13 14">5K548</strain>
    </source>
</reference>
<accession>A0A4R5BA14</accession>
<keyword evidence="5 11" id="KW-0812">Transmembrane</keyword>
<evidence type="ECO:0000256" key="2">
    <source>
        <dbReference type="ARBA" id="ARBA00008240"/>
    </source>
</evidence>
<dbReference type="PROSITE" id="PS50850">
    <property type="entry name" value="MFS"/>
    <property type="match status" value="1"/>
</dbReference>
<keyword evidence="4" id="KW-1003">Cell membrane</keyword>
<comment type="similarity">
    <text evidence="2">Belongs to the major facilitator superfamily. Metabolite:H+ Symporter (MHS) family (TC 2.A.1.6) family.</text>
</comment>
<dbReference type="InterPro" id="IPR005829">
    <property type="entry name" value="Sugar_transporter_CS"/>
</dbReference>
<comment type="function">
    <text evidence="9">May be a proton symporter involved in the uptake of osmolytes such as proline and glycine betaine.</text>
</comment>